<dbReference type="Pfam" id="PF13279">
    <property type="entry name" value="4HBT_2"/>
    <property type="match status" value="1"/>
</dbReference>
<organism evidence="1 2">
    <name type="scientific">Isoptericola sediminis</name>
    <dbReference type="NCBI Taxonomy" id="2733572"/>
    <lineage>
        <taxon>Bacteria</taxon>
        <taxon>Bacillati</taxon>
        <taxon>Actinomycetota</taxon>
        <taxon>Actinomycetes</taxon>
        <taxon>Micrococcales</taxon>
        <taxon>Promicromonosporaceae</taxon>
        <taxon>Isoptericola</taxon>
    </lineage>
</organism>
<sequence>MTRMIQLATATLLPRRQRPGMGPFDASTTVMRVKPGDLDFYLHVNNGSYLQMMDVARSNFLADISGLAKLRSQGWYPVVAASTMTYKRSLKLFDRVTITSRVMGWDQRVVFLEQRMTRRDDELCARGWIAARFLGRDGIRVAPHDVVAVLGDDPDLVSPDLPEDVAAWARAVDVAHRDVDRA</sequence>
<dbReference type="PANTHER" id="PTHR12475">
    <property type="match status" value="1"/>
</dbReference>
<dbReference type="Proteomes" id="UP000557204">
    <property type="component" value="Unassembled WGS sequence"/>
</dbReference>
<dbReference type="EMBL" id="JABFAJ010000024">
    <property type="protein sequence ID" value="NNU28539.1"/>
    <property type="molecule type" value="Genomic_DNA"/>
</dbReference>
<evidence type="ECO:0000313" key="1">
    <source>
        <dbReference type="EMBL" id="NNU28539.1"/>
    </source>
</evidence>
<dbReference type="InterPro" id="IPR051490">
    <property type="entry name" value="THEM6_lcsJ_thioesterase"/>
</dbReference>
<comment type="caution">
    <text evidence="1">The sequence shown here is derived from an EMBL/GenBank/DDBJ whole genome shotgun (WGS) entry which is preliminary data.</text>
</comment>
<dbReference type="SUPFAM" id="SSF54637">
    <property type="entry name" value="Thioesterase/thiol ester dehydrase-isomerase"/>
    <property type="match status" value="1"/>
</dbReference>
<name>A0A849K955_9MICO</name>
<keyword evidence="2" id="KW-1185">Reference proteome</keyword>
<protein>
    <submittedName>
        <fullName evidence="1">Acyl-CoA thioesterase</fullName>
    </submittedName>
</protein>
<dbReference type="AlphaFoldDB" id="A0A849K955"/>
<dbReference type="InterPro" id="IPR029069">
    <property type="entry name" value="HotDog_dom_sf"/>
</dbReference>
<dbReference type="RefSeq" id="WP_171248072.1">
    <property type="nucleotide sequence ID" value="NZ_JABFAJ010000024.1"/>
</dbReference>
<dbReference type="CDD" id="cd00586">
    <property type="entry name" value="4HBT"/>
    <property type="match status" value="1"/>
</dbReference>
<evidence type="ECO:0000313" key="2">
    <source>
        <dbReference type="Proteomes" id="UP000557204"/>
    </source>
</evidence>
<gene>
    <name evidence="1" type="ORF">HLI28_13445</name>
</gene>
<accession>A0A849K955</accession>
<reference evidence="1 2" key="1">
    <citation type="submission" date="2020-05" db="EMBL/GenBank/DDBJ databases">
        <title>Genome sequence of Isoptericola sp. JC619 isolated from Chilika lagoon, India.</title>
        <authorList>
            <person name="Kumar D."/>
            <person name="Appam K."/>
            <person name="Gandham S."/>
            <person name="Uppada J."/>
            <person name="Sasikala C."/>
            <person name="Venkata Ramana C."/>
        </authorList>
    </citation>
    <scope>NUCLEOTIDE SEQUENCE [LARGE SCALE GENOMIC DNA]</scope>
    <source>
        <strain evidence="1 2">JC619</strain>
    </source>
</reference>
<proteinExistence type="predicted"/>
<dbReference type="Gene3D" id="3.10.129.10">
    <property type="entry name" value="Hotdog Thioesterase"/>
    <property type="match status" value="1"/>
</dbReference>
<dbReference type="PANTHER" id="PTHR12475:SF4">
    <property type="entry name" value="PROTEIN THEM6"/>
    <property type="match status" value="1"/>
</dbReference>